<dbReference type="RefSeq" id="WP_083723899.1">
    <property type="nucleotide sequence ID" value="NZ_FOUD01000008.1"/>
</dbReference>
<dbReference type="STRING" id="254161.SAMN05216256_108101"/>
<evidence type="ECO:0000313" key="1">
    <source>
        <dbReference type="EMBL" id="ONM45617.1"/>
    </source>
</evidence>
<dbReference type="Proteomes" id="UP000242847">
    <property type="component" value="Unassembled WGS sequence"/>
</dbReference>
<accession>A0A1S8DML7</accession>
<keyword evidence="2" id="KW-1185">Reference proteome</keyword>
<dbReference type="AlphaFoldDB" id="A0A1S8DML7"/>
<protein>
    <submittedName>
        <fullName evidence="1">Uncharacterized protein</fullName>
    </submittedName>
</protein>
<evidence type="ECO:0000313" key="2">
    <source>
        <dbReference type="Proteomes" id="UP000242847"/>
    </source>
</evidence>
<sequence>MPTLSPTALAPSQRVVVESIGSARPALAGLLASQLGLPANQVANALYKAPSVLLEALPQEQACGLANILQQAGLSVRVEPNNVPRPAAAATFDIALYVSDVADLPACCERLAGFLGCLPVAVLGLLSSPPGVIIGEVSAATCAALEQQLEGLAAELVCSRRDQARYQLLIERDPGPSLDSLLHDLRQLGLTPDPHTGQPQGTLDHTSAQQLWRRHQAGGGLRLLDTAFLRYDLSLEAVDAGSQTDRLPELAGLPAELIDCVLENLPVVVEEGVAHSALQDRLQRWQAAGMPVRPQVASLRRCRLRIPAGSQLAPALGLLQQSGLLPPDSPVPRLPWQSPVLHGELLPRWLQQGLEQLDIPIEWQELDHEQH</sequence>
<organism evidence="1 2">
    <name type="scientific">Halopseudomonas pachastrellae</name>
    <dbReference type="NCBI Taxonomy" id="254161"/>
    <lineage>
        <taxon>Bacteria</taxon>
        <taxon>Pseudomonadati</taxon>
        <taxon>Pseudomonadota</taxon>
        <taxon>Gammaproteobacteria</taxon>
        <taxon>Pseudomonadales</taxon>
        <taxon>Pseudomonadaceae</taxon>
        <taxon>Halopseudomonas</taxon>
    </lineage>
</organism>
<gene>
    <name evidence="1" type="ORF">BXT89_01320</name>
</gene>
<comment type="caution">
    <text evidence="1">The sequence shown here is derived from an EMBL/GenBank/DDBJ whole genome shotgun (WGS) entry which is preliminary data.</text>
</comment>
<dbReference type="EMBL" id="MUBC01000002">
    <property type="protein sequence ID" value="ONM45617.1"/>
    <property type="molecule type" value="Genomic_DNA"/>
</dbReference>
<dbReference type="OrthoDB" id="6860803at2"/>
<name>A0A1S8DML7_9GAMM</name>
<reference evidence="1 2" key="1">
    <citation type="submission" date="2017-01" db="EMBL/GenBank/DDBJ databases">
        <title>Draft genome sequence of Pseudomonas pachastrellae type strain CCUG 46540T from a deep sea.</title>
        <authorList>
            <person name="Gomila M."/>
            <person name="Mulet M."/>
            <person name="Lalucat J."/>
            <person name="Garcia-Valdes E."/>
        </authorList>
    </citation>
    <scope>NUCLEOTIDE SEQUENCE [LARGE SCALE GENOMIC DNA]</scope>
    <source>
        <strain evidence="1 2">CCUG 46540</strain>
    </source>
</reference>
<proteinExistence type="predicted"/>